<dbReference type="InParanoid" id="A0A6P7H013"/>
<feature type="compositionally biased region" description="Basic and acidic residues" evidence="1">
    <location>
        <begin position="27"/>
        <end position="42"/>
    </location>
</feature>
<dbReference type="RefSeq" id="XP_028154944.1">
    <property type="nucleotide sequence ID" value="XM_028299143.1"/>
</dbReference>
<feature type="compositionally biased region" description="Polar residues" evidence="1">
    <location>
        <begin position="114"/>
        <end position="130"/>
    </location>
</feature>
<dbReference type="AlphaFoldDB" id="A0A6P7H013"/>
<organism evidence="2">
    <name type="scientific">Diabrotica virgifera virgifera</name>
    <name type="common">western corn rootworm</name>
    <dbReference type="NCBI Taxonomy" id="50390"/>
    <lineage>
        <taxon>Eukaryota</taxon>
        <taxon>Metazoa</taxon>
        <taxon>Ecdysozoa</taxon>
        <taxon>Arthropoda</taxon>
        <taxon>Hexapoda</taxon>
        <taxon>Insecta</taxon>
        <taxon>Pterygota</taxon>
        <taxon>Neoptera</taxon>
        <taxon>Endopterygota</taxon>
        <taxon>Coleoptera</taxon>
        <taxon>Polyphaga</taxon>
        <taxon>Cucujiformia</taxon>
        <taxon>Chrysomeloidea</taxon>
        <taxon>Chrysomelidae</taxon>
        <taxon>Galerucinae</taxon>
        <taxon>Diabroticina</taxon>
        <taxon>Diabroticites</taxon>
        <taxon>Diabrotica</taxon>
    </lineage>
</organism>
<protein>
    <submittedName>
        <fullName evidence="2">Uncharacterized protein LOC114348609</fullName>
    </submittedName>
</protein>
<feature type="compositionally biased region" description="Polar residues" evidence="1">
    <location>
        <begin position="65"/>
        <end position="75"/>
    </location>
</feature>
<reference evidence="2" key="1">
    <citation type="submission" date="2025-08" db="UniProtKB">
        <authorList>
            <consortium name="RefSeq"/>
        </authorList>
    </citation>
    <scope>IDENTIFICATION</scope>
    <source>
        <tissue evidence="2">Whole insect</tissue>
    </source>
</reference>
<gene>
    <name evidence="2" type="primary">LOC114348609</name>
</gene>
<accession>A0A6P7H013</accession>
<proteinExistence type="predicted"/>
<feature type="non-terminal residue" evidence="2">
    <location>
        <position position="182"/>
    </location>
</feature>
<sequence>MAFRKRSLRILDLSLSDMPKSLNTDPKLQKGEDKETLPHHELSDICGQDAAIKSASVAEEKHSKQSSVVSANLYLSDSDDSIKDKDYQPDSDTDSDESGSRFPVPLSAFPEGVPSTSNAIPDSVTTTVGDTRNPNRLVKKRKVVNKTKIKQTGKKRTRHVLNWKANERKRNYAGGRAYVSKK</sequence>
<name>A0A6P7H013_DIAVI</name>
<evidence type="ECO:0000256" key="1">
    <source>
        <dbReference type="SAM" id="MobiDB-lite"/>
    </source>
</evidence>
<feature type="region of interest" description="Disordered" evidence="1">
    <location>
        <begin position="15"/>
        <end position="42"/>
    </location>
</feature>
<feature type="region of interest" description="Disordered" evidence="1">
    <location>
        <begin position="57"/>
        <end position="156"/>
    </location>
</feature>
<evidence type="ECO:0000313" key="2">
    <source>
        <dbReference type="RefSeq" id="XP_028154944.1"/>
    </source>
</evidence>
<feature type="compositionally biased region" description="Basic residues" evidence="1">
    <location>
        <begin position="137"/>
        <end position="156"/>
    </location>
</feature>